<dbReference type="PANTHER" id="PTHR43489">
    <property type="entry name" value="ISOMERASE"/>
    <property type="match status" value="1"/>
</dbReference>
<dbReference type="InterPro" id="IPR050417">
    <property type="entry name" value="Sugar_Epim/Isomerase"/>
</dbReference>
<evidence type="ECO:0000313" key="4">
    <source>
        <dbReference type="Proteomes" id="UP001254813"/>
    </source>
</evidence>
<evidence type="ECO:0000313" key="3">
    <source>
        <dbReference type="EMBL" id="MDS0295466.1"/>
    </source>
</evidence>
<dbReference type="Proteomes" id="UP001254813">
    <property type="component" value="Unassembled WGS sequence"/>
</dbReference>
<protein>
    <submittedName>
        <fullName evidence="3">TIM barrel protein</fullName>
    </submittedName>
</protein>
<dbReference type="InterPro" id="IPR036237">
    <property type="entry name" value="Xyl_isomerase-like_sf"/>
</dbReference>
<dbReference type="InterPro" id="IPR013022">
    <property type="entry name" value="Xyl_isomerase-like_TIM-brl"/>
</dbReference>
<dbReference type="Pfam" id="PF01261">
    <property type="entry name" value="AP_endonuc_2"/>
    <property type="match status" value="1"/>
</dbReference>
<accession>A0ABU2G3U0</accession>
<evidence type="ECO:0000256" key="1">
    <source>
        <dbReference type="ARBA" id="ARBA00023235"/>
    </source>
</evidence>
<name>A0ABU2G3U0_9EURY</name>
<keyword evidence="1" id="KW-0413">Isomerase</keyword>
<dbReference type="EMBL" id="JAMQOQ010000004">
    <property type="protein sequence ID" value="MDS0295466.1"/>
    <property type="molecule type" value="Genomic_DNA"/>
</dbReference>
<keyword evidence="4" id="KW-1185">Reference proteome</keyword>
<comment type="caution">
    <text evidence="3">The sequence shown here is derived from an EMBL/GenBank/DDBJ whole genome shotgun (WGS) entry which is preliminary data.</text>
</comment>
<sequence length="262" mass="27734">MSFTVSANANMVFGVDDPVDAVAEVADLGLEAVEFWGIEDVDAETLRDRCDEHGVSVSASTCVGVAANTQGEGPGLTDPSLHEEGVSDLERSVELGEAVGVDALVVTVGPERDDLPPGAEHRAVVNALRDAAPAAEAAGIDLVVEPLNNPVDHPGYYLDSSYEAYEIVDAVDSSAVSVLFDVYHQQITEGNVIQNLTEHVEFVGYVHVADVPGRREPGTGELNYARIFEALDDAGYDGYVGLEYSPSTDAAATVERVLDFVP</sequence>
<dbReference type="PIRSF" id="PIRSF006241">
    <property type="entry name" value="HyI"/>
    <property type="match status" value="1"/>
</dbReference>
<dbReference type="RefSeq" id="WP_310929385.1">
    <property type="nucleotide sequence ID" value="NZ_JAMQOQ010000004.1"/>
</dbReference>
<feature type="domain" description="Xylose isomerase-like TIM barrel" evidence="2">
    <location>
        <begin position="22"/>
        <end position="252"/>
    </location>
</feature>
<dbReference type="PANTHER" id="PTHR43489:SF3">
    <property type="entry name" value="XYLOSE ISOMERASE DOMAIN PROTEIN TIM BARREL"/>
    <property type="match status" value="1"/>
</dbReference>
<gene>
    <name evidence="3" type="ORF">NDI79_14940</name>
</gene>
<dbReference type="InterPro" id="IPR026040">
    <property type="entry name" value="HyI-like"/>
</dbReference>
<reference evidence="3 4" key="1">
    <citation type="submission" date="2022-06" db="EMBL/GenBank/DDBJ databases">
        <title>Halogeometricum sp. a new haloarchaeum isolate from saline soil.</title>
        <authorList>
            <person name="Strakova D."/>
            <person name="Galisteo C."/>
            <person name="Sanchez-Porro C."/>
            <person name="Ventosa A."/>
        </authorList>
    </citation>
    <scope>NUCLEOTIDE SEQUENCE [LARGE SCALE GENOMIC DNA]</scope>
    <source>
        <strain evidence="4">S3BR25-2</strain>
    </source>
</reference>
<dbReference type="Gene3D" id="3.20.20.150">
    <property type="entry name" value="Divalent-metal-dependent TIM barrel enzymes"/>
    <property type="match status" value="1"/>
</dbReference>
<proteinExistence type="predicted"/>
<dbReference type="SUPFAM" id="SSF51658">
    <property type="entry name" value="Xylose isomerase-like"/>
    <property type="match status" value="1"/>
</dbReference>
<organism evidence="3 4">
    <name type="scientific">Halogeometricum luteum</name>
    <dbReference type="NCBI Taxonomy" id="2950537"/>
    <lineage>
        <taxon>Archaea</taxon>
        <taxon>Methanobacteriati</taxon>
        <taxon>Methanobacteriota</taxon>
        <taxon>Stenosarchaea group</taxon>
        <taxon>Halobacteria</taxon>
        <taxon>Halobacteriales</taxon>
        <taxon>Haloferacaceae</taxon>
        <taxon>Halogeometricum</taxon>
    </lineage>
</organism>
<evidence type="ECO:0000259" key="2">
    <source>
        <dbReference type="Pfam" id="PF01261"/>
    </source>
</evidence>